<evidence type="ECO:0000313" key="2">
    <source>
        <dbReference type="EMBL" id="ADL52009.1"/>
    </source>
</evidence>
<dbReference type="CDD" id="cd00093">
    <property type="entry name" value="HTH_XRE"/>
    <property type="match status" value="1"/>
</dbReference>
<dbReference type="EMBL" id="CP002160">
    <property type="protein sequence ID" value="ADL52009.1"/>
    <property type="molecule type" value="Genomic_DNA"/>
</dbReference>
<dbReference type="RefSeq" id="WP_013291732.1">
    <property type="nucleotide sequence ID" value="NC_014393.1"/>
</dbReference>
<evidence type="ECO:0000313" key="3">
    <source>
        <dbReference type="Proteomes" id="UP000002730"/>
    </source>
</evidence>
<gene>
    <name evidence="2" type="ordered locus">Clocel_2273</name>
</gene>
<evidence type="ECO:0000259" key="1">
    <source>
        <dbReference type="PROSITE" id="PS50943"/>
    </source>
</evidence>
<accession>D9SP44</accession>
<dbReference type="GO" id="GO:0003677">
    <property type="term" value="F:DNA binding"/>
    <property type="evidence" value="ECO:0007669"/>
    <property type="project" value="InterPro"/>
</dbReference>
<feature type="domain" description="HTH cro/C1-type" evidence="1">
    <location>
        <begin position="25"/>
        <end position="78"/>
    </location>
</feature>
<dbReference type="Gene3D" id="1.10.260.40">
    <property type="entry name" value="lambda repressor-like DNA-binding domains"/>
    <property type="match status" value="1"/>
</dbReference>
<sequence length="80" mass="8972">MFETVETGSSTIYEYLLENTFADKIIKLQLILGLTQCQFAARCGIGYSSLCRYDLGGVLNSDNLEKIIHALNLDVNYFAQ</sequence>
<keyword evidence="3" id="KW-1185">Reference proteome</keyword>
<dbReference type="KEGG" id="ccb:Clocel_2273"/>
<reference evidence="2 3" key="1">
    <citation type="submission" date="2010-08" db="EMBL/GenBank/DDBJ databases">
        <title>Complete sequence of Clostridium cellulovorans 743B.</title>
        <authorList>
            <consortium name="US DOE Joint Genome Institute"/>
            <person name="Lucas S."/>
            <person name="Copeland A."/>
            <person name="Lapidus A."/>
            <person name="Cheng J.-F."/>
            <person name="Bruce D."/>
            <person name="Goodwin L."/>
            <person name="Pitluck S."/>
            <person name="Chertkov O."/>
            <person name="Detter J.C."/>
            <person name="Han C."/>
            <person name="Tapia R."/>
            <person name="Land M."/>
            <person name="Hauser L."/>
            <person name="Chang Y.-J."/>
            <person name="Jeffries C."/>
            <person name="Kyrpides N."/>
            <person name="Ivanova N."/>
            <person name="Mikhailova N."/>
            <person name="Hemme C.L."/>
            <person name="Woyke T."/>
        </authorList>
    </citation>
    <scope>NUCLEOTIDE SEQUENCE [LARGE SCALE GENOMIC DNA]</scope>
    <source>
        <strain evidence="3">ATCC 35296 / DSM 3052 / OCM 3 / 743B</strain>
    </source>
</reference>
<name>D9SP44_CLOC7</name>
<proteinExistence type="predicted"/>
<dbReference type="InterPro" id="IPR010982">
    <property type="entry name" value="Lambda_DNA-bd_dom_sf"/>
</dbReference>
<dbReference type="Proteomes" id="UP000002730">
    <property type="component" value="Chromosome"/>
</dbReference>
<dbReference type="InterPro" id="IPR001387">
    <property type="entry name" value="Cro/C1-type_HTH"/>
</dbReference>
<dbReference type="PROSITE" id="PS50943">
    <property type="entry name" value="HTH_CROC1"/>
    <property type="match status" value="1"/>
</dbReference>
<dbReference type="HOGENOM" id="CLU_171666_0_0_9"/>
<dbReference type="AlphaFoldDB" id="D9SP44"/>
<organism evidence="2 3">
    <name type="scientific">Clostridium cellulovorans (strain ATCC 35296 / DSM 3052 / OCM 3 / 743B)</name>
    <dbReference type="NCBI Taxonomy" id="573061"/>
    <lineage>
        <taxon>Bacteria</taxon>
        <taxon>Bacillati</taxon>
        <taxon>Bacillota</taxon>
        <taxon>Clostridia</taxon>
        <taxon>Eubacteriales</taxon>
        <taxon>Clostridiaceae</taxon>
        <taxon>Clostridium</taxon>
    </lineage>
</organism>
<dbReference type="SUPFAM" id="SSF47413">
    <property type="entry name" value="lambda repressor-like DNA-binding domains"/>
    <property type="match status" value="1"/>
</dbReference>
<protein>
    <submittedName>
        <fullName evidence="2">Transcriptional regulator</fullName>
    </submittedName>
</protein>